<dbReference type="AlphaFoldDB" id="A0A5S6Q995"/>
<evidence type="ECO:0000259" key="4">
    <source>
        <dbReference type="Pfam" id="PF10374"/>
    </source>
</evidence>
<dbReference type="GO" id="GO:0000184">
    <property type="term" value="P:nuclear-transcribed mRNA catabolic process, nonsense-mediated decay"/>
    <property type="evidence" value="ECO:0007669"/>
    <property type="project" value="UniProtKB-KW"/>
</dbReference>
<dbReference type="GO" id="GO:0070034">
    <property type="term" value="F:telomerase RNA binding"/>
    <property type="evidence" value="ECO:0007669"/>
    <property type="project" value="TreeGrafter"/>
</dbReference>
<feature type="domain" description="Telomerase activating protein Est1-like N-terminal" evidence="4">
    <location>
        <begin position="91"/>
        <end position="197"/>
    </location>
</feature>
<organism evidence="5 6">
    <name type="scientific">Trichuris muris</name>
    <name type="common">Mouse whipworm</name>
    <dbReference type="NCBI Taxonomy" id="70415"/>
    <lineage>
        <taxon>Eukaryota</taxon>
        <taxon>Metazoa</taxon>
        <taxon>Ecdysozoa</taxon>
        <taxon>Nematoda</taxon>
        <taxon>Enoplea</taxon>
        <taxon>Dorylaimia</taxon>
        <taxon>Trichinellida</taxon>
        <taxon>Trichuridae</taxon>
        <taxon>Trichuris</taxon>
    </lineage>
</organism>
<feature type="compositionally biased region" description="Polar residues" evidence="2">
    <location>
        <begin position="445"/>
        <end position="454"/>
    </location>
</feature>
<dbReference type="Pfam" id="PF10373">
    <property type="entry name" value="EST1_DNA_bind"/>
    <property type="match status" value="1"/>
</dbReference>
<feature type="region of interest" description="Disordered" evidence="2">
    <location>
        <begin position="437"/>
        <end position="501"/>
    </location>
</feature>
<evidence type="ECO:0000313" key="5">
    <source>
        <dbReference type="Proteomes" id="UP000046395"/>
    </source>
</evidence>
<dbReference type="InterPro" id="IPR011990">
    <property type="entry name" value="TPR-like_helical_dom_sf"/>
</dbReference>
<accession>A0A5S6Q995</accession>
<evidence type="ECO:0000259" key="3">
    <source>
        <dbReference type="Pfam" id="PF10373"/>
    </source>
</evidence>
<dbReference type="InterPro" id="IPR018834">
    <property type="entry name" value="DNA/RNA-bd_Est1-type"/>
</dbReference>
<dbReference type="Proteomes" id="UP000046395">
    <property type="component" value="Unassembled WGS sequence"/>
</dbReference>
<dbReference type="InterPro" id="IPR045153">
    <property type="entry name" value="Est1/Ebs1-like"/>
</dbReference>
<dbReference type="InterPro" id="IPR019458">
    <property type="entry name" value="Est1-like_N"/>
</dbReference>
<dbReference type="Gene3D" id="3.40.50.1010">
    <property type="entry name" value="5'-nuclease"/>
    <property type="match status" value="1"/>
</dbReference>
<evidence type="ECO:0000313" key="6">
    <source>
        <dbReference type="WBParaSite" id="TMUE_1000003532.1"/>
    </source>
</evidence>
<dbReference type="PANTHER" id="PTHR15696:SF7">
    <property type="entry name" value="NONSENSE-MEDIATED MRNA DECAY FACTOR"/>
    <property type="match status" value="1"/>
</dbReference>
<feature type="compositionally biased region" description="Polar residues" evidence="2">
    <location>
        <begin position="7"/>
        <end position="25"/>
    </location>
</feature>
<dbReference type="GO" id="GO:0042162">
    <property type="term" value="F:telomeric DNA binding"/>
    <property type="evidence" value="ECO:0007669"/>
    <property type="project" value="TreeGrafter"/>
</dbReference>
<proteinExistence type="predicted"/>
<dbReference type="GO" id="GO:0005697">
    <property type="term" value="C:telomerase holoenzyme complex"/>
    <property type="evidence" value="ECO:0007669"/>
    <property type="project" value="TreeGrafter"/>
</dbReference>
<dbReference type="Pfam" id="PF10374">
    <property type="entry name" value="EST1"/>
    <property type="match status" value="1"/>
</dbReference>
<feature type="domain" description="DNA/RNA-binding" evidence="3">
    <location>
        <begin position="208"/>
        <end position="404"/>
    </location>
</feature>
<reference evidence="6" key="1">
    <citation type="submission" date="2019-12" db="UniProtKB">
        <authorList>
            <consortium name="WormBaseParasite"/>
        </authorList>
    </citation>
    <scope>IDENTIFICATION</scope>
</reference>
<sequence>MDEKESALSSGSTTPSDDWRNASSNIDHKSKWPQLFDICTEHASHLDKLALQARNNISFLLSSAYVDHSEKVRHECEIIMLASPNDLGRRAEEMMWRKCFYDPVQILRRRKSELSPEERNYVQEFITSAFGHYLSLIEKVKFRASTQLKESIQATPTHFRWCSPNLAAGSLDTWVLDTIYRIYLYLGDLARYKCEFEQGVAKVDCADAERFYYEAISLKPRSGIAYNQLGTLYVGVNCNLESVYYFFRCICSEESFHGSEVNMLDLLQENELAYYRVEKQQSTKGGTIIGMLTPKLFVLSSLRLFRFFYEKAVANEKTLMNYCDENLCLLQGCLNMSLIGRLSISGNIDTTGRTVLQVFSLLALLLKWLNKNARTKMGVINHWIASAFSLLVKHAIEAVNRCYASHEKDFGSLAEAVPSEVLDGQFTDFSSRPETNGALHDGASLKQSGNSSEPSSEDLPRHEEIDATVENSSLPRKRGGKDCKLADRTKKRGTVTDEPESHVDNLTPIEKLELLSSLDWPIVLRVFCSWLLTDEYMISYVGQRTPGIWGELATFLNLLPTDDELEGMLEQDEELAGELKLATTFPLSEWCQTVPLNEDIYLYDILGTKFTEESAKATLNLHEKDACFVRICCLEYFGHYLVKMKVPDFSYDGERHVFVAPFDFKAAEKLNRTKKQNLMKRMAQLKLKTDFARYRRIVGMPMFLLPDAASLCYNLNLVQELLHCGDFVMIVSITVVDELDLWKKSLHQARRASRWLEDELVNGAEHLELQQRDVRVRLSSGSKYAKFNAPLEMVEACAYIRQKPGNESFTVALLTHHTVGAPSFNYMARLVEEHKLTGVMVRNVREFYDEWAASKVENN</sequence>
<dbReference type="PANTHER" id="PTHR15696">
    <property type="entry name" value="SMG-7 SUPPRESSOR WITH MORPHOLOGICAL EFFECT ON GENITALIA PROTEIN 7"/>
    <property type="match status" value="1"/>
</dbReference>
<evidence type="ECO:0000256" key="1">
    <source>
        <dbReference type="ARBA" id="ARBA00023161"/>
    </source>
</evidence>
<keyword evidence="1" id="KW-0866">Nonsense-mediated mRNA decay</keyword>
<dbReference type="WBParaSite" id="TMUE_1000003532.1">
    <property type="protein sequence ID" value="TMUE_1000003532.1"/>
    <property type="gene ID" value="WBGene00287846"/>
</dbReference>
<dbReference type="SUPFAM" id="SSF48452">
    <property type="entry name" value="TPR-like"/>
    <property type="match status" value="1"/>
</dbReference>
<protein>
    <submittedName>
        <fullName evidence="6">PIN domain-containing protein</fullName>
    </submittedName>
</protein>
<keyword evidence="5" id="KW-1185">Reference proteome</keyword>
<dbReference type="Gene3D" id="1.25.40.10">
    <property type="entry name" value="Tetratricopeptide repeat domain"/>
    <property type="match status" value="1"/>
</dbReference>
<feature type="region of interest" description="Disordered" evidence="2">
    <location>
        <begin position="1"/>
        <end position="25"/>
    </location>
</feature>
<dbReference type="STRING" id="70415.A0A5S6Q995"/>
<evidence type="ECO:0000256" key="2">
    <source>
        <dbReference type="SAM" id="MobiDB-lite"/>
    </source>
</evidence>
<name>A0A5S6Q995_TRIMR</name>